<dbReference type="SUPFAM" id="SSF50494">
    <property type="entry name" value="Trypsin-like serine proteases"/>
    <property type="match status" value="1"/>
</dbReference>
<feature type="non-terminal residue" evidence="2">
    <location>
        <position position="322"/>
    </location>
</feature>
<reference evidence="2 3" key="1">
    <citation type="submission" date="2021-06" db="EMBL/GenBank/DDBJ databases">
        <authorList>
            <person name="Kallberg Y."/>
            <person name="Tangrot J."/>
            <person name="Rosling A."/>
        </authorList>
    </citation>
    <scope>NUCLEOTIDE SEQUENCE [LARGE SCALE GENOMIC DNA]</scope>
    <source>
        <strain evidence="2 3">120-4 pot B 10/14</strain>
    </source>
</reference>
<gene>
    <name evidence="2" type="ORF">GMARGA_LOCUS40890</name>
</gene>
<dbReference type="InterPro" id="IPR001254">
    <property type="entry name" value="Trypsin_dom"/>
</dbReference>
<feature type="non-terminal residue" evidence="2">
    <location>
        <position position="1"/>
    </location>
</feature>
<dbReference type="CDD" id="cd21112">
    <property type="entry name" value="alphaLP-like"/>
    <property type="match status" value="1"/>
</dbReference>
<keyword evidence="3" id="KW-1185">Reference proteome</keyword>
<dbReference type="Proteomes" id="UP000789901">
    <property type="component" value="Unassembled WGS sequence"/>
</dbReference>
<organism evidence="2 3">
    <name type="scientific">Gigaspora margarita</name>
    <dbReference type="NCBI Taxonomy" id="4874"/>
    <lineage>
        <taxon>Eukaryota</taxon>
        <taxon>Fungi</taxon>
        <taxon>Fungi incertae sedis</taxon>
        <taxon>Mucoromycota</taxon>
        <taxon>Glomeromycotina</taxon>
        <taxon>Glomeromycetes</taxon>
        <taxon>Diversisporales</taxon>
        <taxon>Gigasporaceae</taxon>
        <taxon>Gigaspora</taxon>
    </lineage>
</organism>
<dbReference type="InterPro" id="IPR043504">
    <property type="entry name" value="Peptidase_S1_PA_chymotrypsin"/>
</dbReference>
<accession>A0ABN7XCR6</accession>
<comment type="caution">
    <text evidence="2">The sequence shown here is derived from an EMBL/GenBank/DDBJ whole genome shotgun (WGS) entry which is preliminary data.</text>
</comment>
<dbReference type="InterPro" id="IPR009003">
    <property type="entry name" value="Peptidase_S1_PA"/>
</dbReference>
<evidence type="ECO:0000313" key="2">
    <source>
        <dbReference type="EMBL" id="CAG8851738.1"/>
    </source>
</evidence>
<name>A0ABN7XCR6_GIGMA</name>
<sequence length="322" mass="35382">NSSMVPIVKSSPEIKPYIELLSFLNATKSSYQLNTTFNKITILAQKLNANNVEIGINPKFNNIVIRLNHEDDEVNKNFIDNAAKFNPIMQYSETDPTDSTTLESNIEKRDGLIYPKLLDGDGLHDRNGQEVCSVGLWVQDSNGQDYIMTAGHCGSRSPRNQQGFVDFYQKGWYSPATYRYIGPLEYYSPSPYDFGLIRKIGTNVSLSTDISNLDLDHPNNYAVLYIRDVSVVTSVGASLCKSAYITHVTCGEVLELDVVTTHKSSNNQSRIKKEMISTNLNGGPGDSGGIVYTHSARELPFVSVVGTVVGGAAGLCNILPLP</sequence>
<protein>
    <submittedName>
        <fullName evidence="2">46042_t:CDS:1</fullName>
    </submittedName>
</protein>
<evidence type="ECO:0000259" key="1">
    <source>
        <dbReference type="Pfam" id="PF00089"/>
    </source>
</evidence>
<dbReference type="Gene3D" id="2.40.10.10">
    <property type="entry name" value="Trypsin-like serine proteases"/>
    <property type="match status" value="2"/>
</dbReference>
<proteinExistence type="predicted"/>
<feature type="domain" description="Peptidase S1" evidence="1">
    <location>
        <begin position="143"/>
        <end position="311"/>
    </location>
</feature>
<evidence type="ECO:0000313" key="3">
    <source>
        <dbReference type="Proteomes" id="UP000789901"/>
    </source>
</evidence>
<dbReference type="Pfam" id="PF00089">
    <property type="entry name" value="Trypsin"/>
    <property type="match status" value="1"/>
</dbReference>
<dbReference type="EMBL" id="CAJVQB010107621">
    <property type="protein sequence ID" value="CAG8851738.1"/>
    <property type="molecule type" value="Genomic_DNA"/>
</dbReference>